<dbReference type="EMBL" id="QEKW01000033">
    <property type="protein sequence ID" value="PVY96024.1"/>
    <property type="molecule type" value="Genomic_DNA"/>
</dbReference>
<evidence type="ECO:0000313" key="3">
    <source>
        <dbReference type="Proteomes" id="UP000245639"/>
    </source>
</evidence>
<feature type="compositionally biased region" description="Pro residues" evidence="1">
    <location>
        <begin position="11"/>
        <end position="20"/>
    </location>
</feature>
<evidence type="ECO:0000313" key="2">
    <source>
        <dbReference type="EMBL" id="PVY96024.1"/>
    </source>
</evidence>
<feature type="compositionally biased region" description="Low complexity" evidence="1">
    <location>
        <begin position="1"/>
        <end position="10"/>
    </location>
</feature>
<reference evidence="2 3" key="1">
    <citation type="submission" date="2018-04" db="EMBL/GenBank/DDBJ databases">
        <title>Genomic Encyclopedia of Type Strains, Phase IV (KMG-IV): sequencing the most valuable type-strain genomes for metagenomic binning, comparative biology and taxonomic classification.</title>
        <authorList>
            <person name="Goeker M."/>
        </authorList>
    </citation>
    <scope>NUCLEOTIDE SEQUENCE [LARGE SCALE GENOMIC DNA]</scope>
    <source>
        <strain evidence="2 3">DSM 45771</strain>
    </source>
</reference>
<proteinExistence type="predicted"/>
<feature type="region of interest" description="Disordered" evidence="1">
    <location>
        <begin position="1"/>
        <end position="78"/>
    </location>
</feature>
<organism evidence="2 3">
    <name type="scientific">Actinomycetospora cinnamomea</name>
    <dbReference type="NCBI Taxonomy" id="663609"/>
    <lineage>
        <taxon>Bacteria</taxon>
        <taxon>Bacillati</taxon>
        <taxon>Actinomycetota</taxon>
        <taxon>Actinomycetes</taxon>
        <taxon>Pseudonocardiales</taxon>
        <taxon>Pseudonocardiaceae</taxon>
        <taxon>Actinomycetospora</taxon>
    </lineage>
</organism>
<evidence type="ECO:0000256" key="1">
    <source>
        <dbReference type="SAM" id="MobiDB-lite"/>
    </source>
</evidence>
<name>A0A2U1E7U2_9PSEU</name>
<accession>A0A2U1E7U2</accession>
<gene>
    <name evidence="2" type="ORF">C8D89_13320</name>
</gene>
<dbReference type="RefSeq" id="WP_116711467.1">
    <property type="nucleotide sequence ID" value="NZ_QEKW01000033.1"/>
</dbReference>
<keyword evidence="3" id="KW-1185">Reference proteome</keyword>
<comment type="caution">
    <text evidence="2">The sequence shown here is derived from an EMBL/GenBank/DDBJ whole genome shotgun (WGS) entry which is preliminary data.</text>
</comment>
<feature type="compositionally biased region" description="Basic and acidic residues" evidence="1">
    <location>
        <begin position="51"/>
        <end position="66"/>
    </location>
</feature>
<protein>
    <submittedName>
        <fullName evidence="2">Uncharacterized protein</fullName>
    </submittedName>
</protein>
<sequence length="78" mass="8150">MTEQPSSLPSDPTPTAPPAADPGEQAPDPAEGFGEHPTDVDVPPSDEPGLEGDRNLTDAVHERPDPPFRTPAPDDTAQ</sequence>
<dbReference type="Proteomes" id="UP000245639">
    <property type="component" value="Unassembled WGS sequence"/>
</dbReference>
<dbReference type="AlphaFoldDB" id="A0A2U1E7U2"/>